<evidence type="ECO:0000313" key="1">
    <source>
        <dbReference type="EMBL" id="MBB6144666.1"/>
    </source>
</evidence>
<comment type="caution">
    <text evidence="1">The sequence shown here is derived from an EMBL/GenBank/DDBJ whole genome shotgun (WGS) entry which is preliminary data.</text>
</comment>
<dbReference type="EMBL" id="JACHEK010000005">
    <property type="protein sequence ID" value="MBB6144666.1"/>
    <property type="molecule type" value="Genomic_DNA"/>
</dbReference>
<proteinExistence type="predicted"/>
<dbReference type="Proteomes" id="UP000538666">
    <property type="component" value="Unassembled WGS sequence"/>
</dbReference>
<dbReference type="AlphaFoldDB" id="A0A841JTK9"/>
<name>A0A841JTK9_9BACT</name>
<protein>
    <submittedName>
        <fullName evidence="1">Uncharacterized protein</fullName>
    </submittedName>
</protein>
<dbReference type="RefSeq" id="WP_156185963.1">
    <property type="nucleotide sequence ID" value="NZ_JACHEK010000005.1"/>
</dbReference>
<sequence length="53" mass="5412">MLLTAAVVIGCGGSGIQLRGTYSIAVNGTSGNNSLTATYSLTVKKNYGRETSD</sequence>
<gene>
    <name evidence="1" type="ORF">HNQ77_002622</name>
</gene>
<keyword evidence="2" id="KW-1185">Reference proteome</keyword>
<accession>A0A841JTK9</accession>
<evidence type="ECO:0000313" key="2">
    <source>
        <dbReference type="Proteomes" id="UP000538666"/>
    </source>
</evidence>
<reference evidence="1 2" key="1">
    <citation type="submission" date="2020-08" db="EMBL/GenBank/DDBJ databases">
        <title>Genomic Encyclopedia of Type Strains, Phase IV (KMG-IV): sequencing the most valuable type-strain genomes for metagenomic binning, comparative biology and taxonomic classification.</title>
        <authorList>
            <person name="Goeker M."/>
        </authorList>
    </citation>
    <scope>NUCLEOTIDE SEQUENCE [LARGE SCALE GENOMIC DNA]</scope>
    <source>
        <strain evidence="1 2">DSM 103733</strain>
    </source>
</reference>
<organism evidence="1 2">
    <name type="scientific">Silvibacterium bohemicum</name>
    <dbReference type="NCBI Taxonomy" id="1577686"/>
    <lineage>
        <taxon>Bacteria</taxon>
        <taxon>Pseudomonadati</taxon>
        <taxon>Acidobacteriota</taxon>
        <taxon>Terriglobia</taxon>
        <taxon>Terriglobales</taxon>
        <taxon>Acidobacteriaceae</taxon>
        <taxon>Silvibacterium</taxon>
    </lineage>
</organism>